<evidence type="ECO:0008006" key="10">
    <source>
        <dbReference type="Google" id="ProtNLM"/>
    </source>
</evidence>
<keyword evidence="3 7" id="KW-0812">Transmembrane</keyword>
<evidence type="ECO:0000256" key="1">
    <source>
        <dbReference type="ARBA" id="ARBA00004141"/>
    </source>
</evidence>
<evidence type="ECO:0000256" key="3">
    <source>
        <dbReference type="ARBA" id="ARBA00022692"/>
    </source>
</evidence>
<evidence type="ECO:0000256" key="5">
    <source>
        <dbReference type="ARBA" id="ARBA00023136"/>
    </source>
</evidence>
<feature type="transmembrane region" description="Helical" evidence="7">
    <location>
        <begin position="186"/>
        <end position="206"/>
    </location>
</feature>
<dbReference type="GO" id="GO:0005886">
    <property type="term" value="C:plasma membrane"/>
    <property type="evidence" value="ECO:0007669"/>
    <property type="project" value="TreeGrafter"/>
</dbReference>
<dbReference type="NCBIfam" id="NF038013">
    <property type="entry name" value="AceTr_1"/>
    <property type="match status" value="1"/>
</dbReference>
<name>A0A3M6YTD7_HORWE</name>
<dbReference type="GO" id="GO:0015123">
    <property type="term" value="F:acetate transmembrane transporter activity"/>
    <property type="evidence" value="ECO:0007669"/>
    <property type="project" value="TreeGrafter"/>
</dbReference>
<accession>A0A3M6YTD7</accession>
<evidence type="ECO:0000256" key="6">
    <source>
        <dbReference type="SAM" id="MobiDB-lite"/>
    </source>
</evidence>
<keyword evidence="4 7" id="KW-1133">Transmembrane helix</keyword>
<feature type="transmembrane region" description="Helical" evidence="7">
    <location>
        <begin position="120"/>
        <end position="139"/>
    </location>
</feature>
<comment type="subcellular location">
    <subcellularLocation>
        <location evidence="1">Membrane</location>
        <topology evidence="1">Multi-pass membrane protein</topology>
    </subcellularLocation>
</comment>
<dbReference type="AlphaFoldDB" id="A0A3M6YTD7"/>
<protein>
    <recommendedName>
        <fullName evidence="10">GPR1/FUN34/yaaH family protein</fullName>
    </recommendedName>
</protein>
<dbReference type="PANTHER" id="PTHR31123">
    <property type="entry name" value="ACCUMULATION OF DYADS PROTEIN 2-RELATED"/>
    <property type="match status" value="1"/>
</dbReference>
<feature type="transmembrane region" description="Helical" evidence="7">
    <location>
        <begin position="146"/>
        <end position="166"/>
    </location>
</feature>
<feature type="transmembrane region" description="Helical" evidence="7">
    <location>
        <begin position="91"/>
        <end position="108"/>
    </location>
</feature>
<dbReference type="Proteomes" id="UP000282582">
    <property type="component" value="Unassembled WGS sequence"/>
</dbReference>
<dbReference type="PANTHER" id="PTHR31123:SF1">
    <property type="entry name" value="ACCUMULATION OF DYADS PROTEIN 2-RELATED"/>
    <property type="match status" value="1"/>
</dbReference>
<feature type="transmembrane region" description="Helical" evidence="7">
    <location>
        <begin position="213"/>
        <end position="235"/>
    </location>
</feature>
<gene>
    <name evidence="8" type="ORF">D0868_06029</name>
</gene>
<evidence type="ECO:0000256" key="2">
    <source>
        <dbReference type="ARBA" id="ARBA00005587"/>
    </source>
</evidence>
<organism evidence="8 9">
    <name type="scientific">Hortaea werneckii</name>
    <name type="common">Black yeast</name>
    <name type="synonym">Cladosporium werneckii</name>
    <dbReference type="NCBI Taxonomy" id="91943"/>
    <lineage>
        <taxon>Eukaryota</taxon>
        <taxon>Fungi</taxon>
        <taxon>Dikarya</taxon>
        <taxon>Ascomycota</taxon>
        <taxon>Pezizomycotina</taxon>
        <taxon>Dothideomycetes</taxon>
        <taxon>Dothideomycetidae</taxon>
        <taxon>Mycosphaerellales</taxon>
        <taxon>Teratosphaeriaceae</taxon>
        <taxon>Hortaea</taxon>
    </lineage>
</organism>
<comment type="similarity">
    <text evidence="2">Belongs to the acetate uptake transporter (AceTr) (TC 2.A.96) family.</text>
</comment>
<evidence type="ECO:0000256" key="4">
    <source>
        <dbReference type="ARBA" id="ARBA00022989"/>
    </source>
</evidence>
<dbReference type="InterPro" id="IPR051633">
    <property type="entry name" value="AceTr"/>
</dbReference>
<dbReference type="EMBL" id="QWIK01000441">
    <property type="protein sequence ID" value="RMY06129.1"/>
    <property type="molecule type" value="Genomic_DNA"/>
</dbReference>
<evidence type="ECO:0000313" key="8">
    <source>
        <dbReference type="EMBL" id="RMY06129.1"/>
    </source>
</evidence>
<dbReference type="InterPro" id="IPR000791">
    <property type="entry name" value="Gpr1/Fun34/SatP-like"/>
</dbReference>
<proteinExistence type="inferred from homology"/>
<feature type="compositionally biased region" description="Basic and acidic residues" evidence="6">
    <location>
        <begin position="291"/>
        <end position="303"/>
    </location>
</feature>
<keyword evidence="5 7" id="KW-0472">Membrane</keyword>
<comment type="caution">
    <text evidence="8">The sequence shown here is derived from an EMBL/GenBank/DDBJ whole genome shotgun (WGS) entry which is preliminary data.</text>
</comment>
<sequence length="310" mass="33470">MSSSLLVYSCFPLELSNREEGLRPPFTIPSSSGSSHAEHKEQTTQRHGYGDYGGNPLAHVNTGESARLPAFGGAFQPGLYRPPKTQIANPAPLGLAGFALTTFLLSLVNLGTRGLSSPSIVIGPAFAYGGLIQLLAGMWDIAVGNVFGGCALSSYGGFWIGLAIILTPGGFRVESTYMSSTSINDFYLAFSFYLYAWMIFTFIIWLCTLKSTVAFSSLLFTVWITFLLLATSYYVAPTQGGEPSVPLTRAGGAFGIVASFIAWWNMLAGIADPSNSLFLVPVFHFPWSEKGREQRKEKAEKRPATNGDQV</sequence>
<reference evidence="8 9" key="1">
    <citation type="journal article" date="2018" name="BMC Genomics">
        <title>Genomic evidence for intraspecific hybridization in a clonal and extremely halotolerant yeast.</title>
        <authorList>
            <person name="Gostincar C."/>
            <person name="Stajich J.E."/>
            <person name="Zupancic J."/>
            <person name="Zalar P."/>
            <person name="Gunde-Cimerman N."/>
        </authorList>
    </citation>
    <scope>NUCLEOTIDE SEQUENCE [LARGE SCALE GENOMIC DNA]</scope>
    <source>
        <strain evidence="8 9">EXF-6654</strain>
    </source>
</reference>
<evidence type="ECO:0000256" key="7">
    <source>
        <dbReference type="SAM" id="Phobius"/>
    </source>
</evidence>
<dbReference type="VEuPathDB" id="FungiDB:BTJ68_02981"/>
<dbReference type="InterPro" id="IPR047622">
    <property type="entry name" value="GPR1_FUN34_YAAH"/>
</dbReference>
<feature type="transmembrane region" description="Helical" evidence="7">
    <location>
        <begin position="247"/>
        <end position="267"/>
    </location>
</feature>
<feature type="region of interest" description="Disordered" evidence="6">
    <location>
        <begin position="22"/>
        <end position="52"/>
    </location>
</feature>
<dbReference type="PROSITE" id="PS01114">
    <property type="entry name" value="GPR1_FUN34_YAAH"/>
    <property type="match status" value="1"/>
</dbReference>
<feature type="region of interest" description="Disordered" evidence="6">
    <location>
        <begin position="291"/>
        <end position="310"/>
    </location>
</feature>
<dbReference type="Pfam" id="PF01184">
    <property type="entry name" value="Gpr1_Fun34_YaaH"/>
    <property type="match status" value="1"/>
</dbReference>
<evidence type="ECO:0000313" key="9">
    <source>
        <dbReference type="Proteomes" id="UP000282582"/>
    </source>
</evidence>